<name>A0AAD6W018_9ROSI</name>
<keyword evidence="2" id="KW-1185">Reference proteome</keyword>
<protein>
    <submittedName>
        <fullName evidence="1">Uncharacterized protein</fullName>
    </submittedName>
</protein>
<sequence length="64" mass="7508">MDDDNTLFSINVKAMNTLYCAFKYKVIHEGTNQVKESKIDMLVHQNMNYLKFFLMNSLPTCLLE</sequence>
<dbReference type="EMBL" id="JAQIZT010000006">
    <property type="protein sequence ID" value="KAJ6993661.1"/>
    <property type="molecule type" value="Genomic_DNA"/>
</dbReference>
<organism evidence="1 2">
    <name type="scientific">Populus alba x Populus x berolinensis</name>
    <dbReference type="NCBI Taxonomy" id="444605"/>
    <lineage>
        <taxon>Eukaryota</taxon>
        <taxon>Viridiplantae</taxon>
        <taxon>Streptophyta</taxon>
        <taxon>Embryophyta</taxon>
        <taxon>Tracheophyta</taxon>
        <taxon>Spermatophyta</taxon>
        <taxon>Magnoliopsida</taxon>
        <taxon>eudicotyledons</taxon>
        <taxon>Gunneridae</taxon>
        <taxon>Pentapetalae</taxon>
        <taxon>rosids</taxon>
        <taxon>fabids</taxon>
        <taxon>Malpighiales</taxon>
        <taxon>Salicaceae</taxon>
        <taxon>Saliceae</taxon>
        <taxon>Populus</taxon>
    </lineage>
</organism>
<gene>
    <name evidence="1" type="ORF">NC653_016713</name>
</gene>
<accession>A0AAD6W018</accession>
<comment type="caution">
    <text evidence="1">The sequence shown here is derived from an EMBL/GenBank/DDBJ whole genome shotgun (WGS) entry which is preliminary data.</text>
</comment>
<dbReference type="AlphaFoldDB" id="A0AAD6W018"/>
<dbReference type="Proteomes" id="UP001164929">
    <property type="component" value="Chromosome 6"/>
</dbReference>
<evidence type="ECO:0000313" key="1">
    <source>
        <dbReference type="EMBL" id="KAJ6993661.1"/>
    </source>
</evidence>
<reference evidence="1" key="1">
    <citation type="journal article" date="2023" name="Mol. Ecol. Resour.">
        <title>Chromosome-level genome assembly of a triploid poplar Populus alba 'Berolinensis'.</title>
        <authorList>
            <person name="Chen S."/>
            <person name="Yu Y."/>
            <person name="Wang X."/>
            <person name="Wang S."/>
            <person name="Zhang T."/>
            <person name="Zhou Y."/>
            <person name="He R."/>
            <person name="Meng N."/>
            <person name="Wang Y."/>
            <person name="Liu W."/>
            <person name="Liu Z."/>
            <person name="Liu J."/>
            <person name="Guo Q."/>
            <person name="Huang H."/>
            <person name="Sederoff R.R."/>
            <person name="Wang G."/>
            <person name="Qu G."/>
            <person name="Chen S."/>
        </authorList>
    </citation>
    <scope>NUCLEOTIDE SEQUENCE</scope>
    <source>
        <strain evidence="1">SC-2020</strain>
    </source>
</reference>
<evidence type="ECO:0000313" key="2">
    <source>
        <dbReference type="Proteomes" id="UP001164929"/>
    </source>
</evidence>
<proteinExistence type="predicted"/>